<feature type="compositionally biased region" description="Basic and acidic residues" evidence="7">
    <location>
        <begin position="769"/>
        <end position="783"/>
    </location>
</feature>
<evidence type="ECO:0000256" key="4">
    <source>
        <dbReference type="ARBA" id="ARBA00023212"/>
    </source>
</evidence>
<feature type="region of interest" description="Disordered" evidence="7">
    <location>
        <begin position="766"/>
        <end position="934"/>
    </location>
</feature>
<comment type="subcellular location">
    <subcellularLocation>
        <location evidence="1">Cell projection</location>
        <location evidence="1">Cilium</location>
    </subcellularLocation>
    <subcellularLocation>
        <location evidence="2">Cytoplasm</location>
        <location evidence="2">Cytoskeleton</location>
    </subcellularLocation>
</comment>
<keyword evidence="9" id="KW-1185">Reference proteome</keyword>
<evidence type="ECO:0000256" key="3">
    <source>
        <dbReference type="ARBA" id="ARBA00022490"/>
    </source>
</evidence>
<dbReference type="STRING" id="296587.C1FGN9"/>
<dbReference type="GeneID" id="8245949"/>
<organism evidence="8 9">
    <name type="scientific">Micromonas commoda (strain RCC299 / NOUM17 / CCMP2709)</name>
    <name type="common">Picoplanktonic green alga</name>
    <dbReference type="NCBI Taxonomy" id="296587"/>
    <lineage>
        <taxon>Eukaryota</taxon>
        <taxon>Viridiplantae</taxon>
        <taxon>Chlorophyta</taxon>
        <taxon>Mamiellophyceae</taxon>
        <taxon>Mamiellales</taxon>
        <taxon>Mamiellaceae</taxon>
        <taxon>Micromonas</taxon>
    </lineage>
</organism>
<evidence type="ECO:0000256" key="7">
    <source>
        <dbReference type="SAM" id="MobiDB-lite"/>
    </source>
</evidence>
<dbReference type="GO" id="GO:0005879">
    <property type="term" value="C:axonemal microtubule"/>
    <property type="evidence" value="ECO:0007669"/>
    <property type="project" value="InterPro"/>
</dbReference>
<dbReference type="PANTHER" id="PTHR20899:SF1">
    <property type="entry name" value="PIERCER OF MICROTUBULE WALL 1 PROTEIN"/>
    <property type="match status" value="1"/>
</dbReference>
<feature type="compositionally biased region" description="Basic and acidic residues" evidence="7">
    <location>
        <begin position="810"/>
        <end position="823"/>
    </location>
</feature>
<protein>
    <submittedName>
        <fullName evidence="8">Uncharacterized protein</fullName>
    </submittedName>
</protein>
<keyword evidence="3" id="KW-0963">Cytoplasm</keyword>
<dbReference type="AlphaFoldDB" id="C1FGN9"/>
<accession>C1FGN9</accession>
<dbReference type="InterPro" id="IPR026507">
    <property type="entry name" value="PIRC1/2"/>
</dbReference>
<feature type="compositionally biased region" description="Basic residues" evidence="7">
    <location>
        <begin position="475"/>
        <end position="498"/>
    </location>
</feature>
<feature type="region of interest" description="Disordered" evidence="7">
    <location>
        <begin position="475"/>
        <end position="515"/>
    </location>
</feature>
<reference evidence="8 9" key="1">
    <citation type="journal article" date="2009" name="Science">
        <title>Green evolution and dynamic adaptations revealed by genomes of the marine picoeukaryotes Micromonas.</title>
        <authorList>
            <person name="Worden A.Z."/>
            <person name="Lee J.H."/>
            <person name="Mock T."/>
            <person name="Rouze P."/>
            <person name="Simmons M.P."/>
            <person name="Aerts A.L."/>
            <person name="Allen A.E."/>
            <person name="Cuvelier M.L."/>
            <person name="Derelle E."/>
            <person name="Everett M.V."/>
            <person name="Foulon E."/>
            <person name="Grimwood J."/>
            <person name="Gundlach H."/>
            <person name="Henrissat B."/>
            <person name="Napoli C."/>
            <person name="McDonald S.M."/>
            <person name="Parker M.S."/>
            <person name="Rombauts S."/>
            <person name="Salamov A."/>
            <person name="Von Dassow P."/>
            <person name="Badger J.H."/>
            <person name="Coutinho P.M."/>
            <person name="Demir E."/>
            <person name="Dubchak I."/>
            <person name="Gentemann C."/>
            <person name="Eikrem W."/>
            <person name="Gready J.E."/>
            <person name="John U."/>
            <person name="Lanier W."/>
            <person name="Lindquist E.A."/>
            <person name="Lucas S."/>
            <person name="Mayer K.F."/>
            <person name="Moreau H."/>
            <person name="Not F."/>
            <person name="Otillar R."/>
            <person name="Panaud O."/>
            <person name="Pangilinan J."/>
            <person name="Paulsen I."/>
            <person name="Piegu B."/>
            <person name="Poliakov A."/>
            <person name="Robbens S."/>
            <person name="Schmutz J."/>
            <person name="Toulza E."/>
            <person name="Wyss T."/>
            <person name="Zelensky A."/>
            <person name="Zhou K."/>
            <person name="Armbrust E.V."/>
            <person name="Bhattacharya D."/>
            <person name="Goodenough U.W."/>
            <person name="Van de Peer Y."/>
            <person name="Grigoriev I.V."/>
        </authorList>
    </citation>
    <scope>NUCLEOTIDE SEQUENCE [LARGE SCALE GENOMIC DNA]</scope>
    <source>
        <strain evidence="9">RCC299 / NOUM17</strain>
    </source>
</reference>
<dbReference type="OrthoDB" id="546383at2759"/>
<dbReference type="InParanoid" id="C1FGN9"/>
<sequence length="934" mass="98070">MLPPTLPKALTPPPSPLPRRCSGDVAGVKTIILGGDRGTALAAEIKSSGDPALASLVKPGDRCDPCLLPVDGVPAIEYWLGCVDGVAKCGKGPASVFVTHAADAKADFERLPDLAPSGGRCTAVSNGADFAMPTPGPAGDLLCALEDAVGYDSHVLLIDASFLSTPDYDLNGFVQHAMGRGKDCVAYLDVDQSEAGVRAQLALERNPAGRVVANPEVVSVVPYPDGLKGEGGSKPSGTRTVAVCGPVWFLRASTLPLVAEFFADEGLRWSQSGVAPDEMLGRMLAFLQARETFYALEMKHCFPIAAGVGAYRYVDSLFGFLAGERRRATGRYKSGWASGGGGDASERKKILLERFAIQDRRAGDARERAVSAETDADVLVPRFNAAYGRPVLPEDPYAQRGDELPARFKDAGAWSKSTPSQHPVYVTSNNQYGIKTVGPGNLPIRWHGVKGEFTDGFGGAMYRDNGLDVRVQRSKLRGRRPRRARMPPKRGGRGRGGRGGRVGGRGAANRGGVAGPSPCVGPEACPLPASEGKPHRWLGRRLRICKLTEGGARRYVNACVVYHDPSESHPFHVMHDDGTHAWIAIVERSRVVHVNDPSNRGRRVTRDFTWLTPERGAREAAAAAAAAAAMEPVGGAYAHALDPTPQIPPGMMLGQWNLGYAAGGSSPWGSSPNPLSGGGGAAPPLDPIPTPAIPPHAAHHHRRSRLGLTHAVGVGGTAGGVGGAPVDWERRVLREFATDLSVRPPESIQPPPASTTAHQSLAQAGFLAPRRETSIAEVDREMRPATGKRRRDASGGDDDGAIEPGVADGGRGDVHGDGDEKSAPGDWDEDGDGDGGDIDLLAAARAVGAQLAAAGATSARRLGDATEEDEEDEEDTVEDSERGGDGEEAGDEDDEAGDEDDEAGEEDGERAAGEDGEEREEDGDAVGDETQAAS</sequence>
<gene>
    <name evidence="8" type="ORF">MICPUN_102031</name>
</gene>
<dbReference type="GO" id="GO:0035082">
    <property type="term" value="P:axoneme assembly"/>
    <property type="evidence" value="ECO:0007669"/>
    <property type="project" value="InterPro"/>
</dbReference>
<feature type="compositionally biased region" description="Acidic residues" evidence="7">
    <location>
        <begin position="826"/>
        <end position="837"/>
    </location>
</feature>
<evidence type="ECO:0000256" key="1">
    <source>
        <dbReference type="ARBA" id="ARBA00004138"/>
    </source>
</evidence>
<evidence type="ECO:0000256" key="2">
    <source>
        <dbReference type="ARBA" id="ARBA00004245"/>
    </source>
</evidence>
<evidence type="ECO:0000256" key="6">
    <source>
        <dbReference type="ARBA" id="ARBA00038014"/>
    </source>
</evidence>
<feature type="compositionally biased region" description="Acidic residues" evidence="7">
    <location>
        <begin position="886"/>
        <end position="927"/>
    </location>
</feature>
<proteinExistence type="inferred from homology"/>
<dbReference type="PANTHER" id="PTHR20899">
    <property type="entry name" value="PIERCE HOMOLOG"/>
    <property type="match status" value="1"/>
</dbReference>
<comment type="similarity">
    <text evidence="6">Belongs to the PIERCE1 family.</text>
</comment>
<evidence type="ECO:0000313" key="8">
    <source>
        <dbReference type="EMBL" id="ACO69295.1"/>
    </source>
</evidence>
<keyword evidence="5" id="KW-0966">Cell projection</keyword>
<dbReference type="Pfam" id="PF14892">
    <property type="entry name" value="PIRC1_2"/>
    <property type="match status" value="1"/>
</dbReference>
<dbReference type="Proteomes" id="UP000002009">
    <property type="component" value="Chromosome 8"/>
</dbReference>
<dbReference type="EMBL" id="CP001575">
    <property type="protein sequence ID" value="ACO69295.1"/>
    <property type="molecule type" value="Genomic_DNA"/>
</dbReference>
<dbReference type="RefSeq" id="XP_002508037.1">
    <property type="nucleotide sequence ID" value="XM_002507991.1"/>
</dbReference>
<feature type="compositionally biased region" description="Acidic residues" evidence="7">
    <location>
        <begin position="865"/>
        <end position="878"/>
    </location>
</feature>
<dbReference type="KEGG" id="mis:MICPUN_102031"/>
<name>C1FGN9_MICCC</name>
<evidence type="ECO:0000313" key="9">
    <source>
        <dbReference type="Proteomes" id="UP000002009"/>
    </source>
</evidence>
<evidence type="ECO:0000256" key="5">
    <source>
        <dbReference type="ARBA" id="ARBA00023273"/>
    </source>
</evidence>
<feature type="compositionally biased region" description="Low complexity" evidence="7">
    <location>
        <begin position="838"/>
        <end position="860"/>
    </location>
</feature>
<keyword evidence="4" id="KW-0206">Cytoskeleton</keyword>